<name>A0AAT9HT97_9ACTN</name>
<accession>A0AAT9HT97</accession>
<feature type="compositionally biased region" description="Gly residues" evidence="1">
    <location>
        <begin position="1"/>
        <end position="29"/>
    </location>
</feature>
<reference evidence="2" key="1">
    <citation type="submission" date="2024-06" db="EMBL/GenBank/DDBJ databases">
        <authorList>
            <consortium name="consrtm"/>
            <person name="Uemura M."/>
            <person name="Terahara T."/>
        </authorList>
    </citation>
    <scope>NUCLEOTIDE SEQUENCE</scope>
    <source>
        <strain evidence="2">KM77-8</strain>
    </source>
</reference>
<dbReference type="AlphaFoldDB" id="A0AAT9HT97"/>
<evidence type="ECO:0000313" key="2">
    <source>
        <dbReference type="EMBL" id="BFO20709.1"/>
    </source>
</evidence>
<proteinExistence type="predicted"/>
<feature type="compositionally biased region" description="Basic and acidic residues" evidence="1">
    <location>
        <begin position="30"/>
        <end position="41"/>
    </location>
</feature>
<organism evidence="2">
    <name type="scientific">Streptomyces haneummycinicus</name>
    <dbReference type="NCBI Taxonomy" id="3074435"/>
    <lineage>
        <taxon>Bacteria</taxon>
        <taxon>Bacillati</taxon>
        <taxon>Actinomycetota</taxon>
        <taxon>Actinomycetes</taxon>
        <taxon>Kitasatosporales</taxon>
        <taxon>Streptomycetaceae</taxon>
        <taxon>Streptomyces</taxon>
    </lineage>
</organism>
<protein>
    <submittedName>
        <fullName evidence="2">Uncharacterized protein</fullName>
    </submittedName>
</protein>
<evidence type="ECO:0000256" key="1">
    <source>
        <dbReference type="SAM" id="MobiDB-lite"/>
    </source>
</evidence>
<feature type="compositionally biased region" description="Basic and acidic residues" evidence="1">
    <location>
        <begin position="64"/>
        <end position="75"/>
    </location>
</feature>
<gene>
    <name evidence="2" type="ORF">SHKM778_70970</name>
</gene>
<feature type="region of interest" description="Disordered" evidence="1">
    <location>
        <begin position="1"/>
        <end position="75"/>
    </location>
</feature>
<reference evidence="2" key="2">
    <citation type="submission" date="2024-07" db="EMBL/GenBank/DDBJ databases">
        <title>Streptomyces haneummycinica sp. nov., a new antibiotic-producing actinobacterium isolated from marine sediment.</title>
        <authorList>
            <person name="Uemura M."/>
            <person name="Hamada M."/>
            <person name="Hirano S."/>
            <person name="Kobayashi K."/>
            <person name="Ohshiro T."/>
            <person name="Kobayashi T."/>
            <person name="Terahara T."/>
        </authorList>
    </citation>
    <scope>NUCLEOTIDE SEQUENCE</scope>
    <source>
        <strain evidence="2">KM77-8</strain>
    </source>
</reference>
<dbReference type="EMBL" id="AP035768">
    <property type="protein sequence ID" value="BFO20709.1"/>
    <property type="molecule type" value="Genomic_DNA"/>
</dbReference>
<sequence length="75" mass="7942">MREGGSLGGRGPRGQGGGERSGQHRGGGGRLDDRTTARGEESESAVADTERSDDLGRLVTADQVTDRYTRERANP</sequence>